<gene>
    <name evidence="4" type="ORF">BCR33DRAFT_533285</name>
</gene>
<dbReference type="Gene3D" id="1.25.40.20">
    <property type="entry name" value="Ankyrin repeat-containing domain"/>
    <property type="match status" value="2"/>
</dbReference>
<dbReference type="SMART" id="SM00248">
    <property type="entry name" value="ANK"/>
    <property type="match status" value="6"/>
</dbReference>
<feature type="region of interest" description="Disordered" evidence="3">
    <location>
        <begin position="561"/>
        <end position="592"/>
    </location>
</feature>
<protein>
    <submittedName>
        <fullName evidence="4">Ankyrin</fullName>
    </submittedName>
</protein>
<dbReference type="Pfam" id="PF12796">
    <property type="entry name" value="Ank_2"/>
    <property type="match status" value="2"/>
</dbReference>
<evidence type="ECO:0000313" key="5">
    <source>
        <dbReference type="Proteomes" id="UP000193642"/>
    </source>
</evidence>
<dbReference type="SUPFAM" id="SSF48403">
    <property type="entry name" value="Ankyrin repeat"/>
    <property type="match status" value="1"/>
</dbReference>
<dbReference type="OrthoDB" id="341259at2759"/>
<keyword evidence="5" id="KW-1185">Reference proteome</keyword>
<dbReference type="InterPro" id="IPR002110">
    <property type="entry name" value="Ankyrin_rpt"/>
</dbReference>
<dbReference type="STRING" id="329046.A0A1Y2BD32"/>
<organism evidence="4 5">
    <name type="scientific">Rhizoclosmatium globosum</name>
    <dbReference type="NCBI Taxonomy" id="329046"/>
    <lineage>
        <taxon>Eukaryota</taxon>
        <taxon>Fungi</taxon>
        <taxon>Fungi incertae sedis</taxon>
        <taxon>Chytridiomycota</taxon>
        <taxon>Chytridiomycota incertae sedis</taxon>
        <taxon>Chytridiomycetes</taxon>
        <taxon>Chytridiales</taxon>
        <taxon>Chytriomycetaceae</taxon>
        <taxon>Rhizoclosmatium</taxon>
    </lineage>
</organism>
<name>A0A1Y2BD32_9FUNG</name>
<feature type="region of interest" description="Disordered" evidence="3">
    <location>
        <begin position="461"/>
        <end position="521"/>
    </location>
</feature>
<evidence type="ECO:0000313" key="4">
    <source>
        <dbReference type="EMBL" id="ORY32731.1"/>
    </source>
</evidence>
<feature type="compositionally biased region" description="Basic and acidic residues" evidence="3">
    <location>
        <begin position="576"/>
        <end position="592"/>
    </location>
</feature>
<proteinExistence type="predicted"/>
<comment type="caution">
    <text evidence="4">The sequence shown here is derived from an EMBL/GenBank/DDBJ whole genome shotgun (WGS) entry which is preliminary data.</text>
</comment>
<keyword evidence="1" id="KW-0677">Repeat</keyword>
<evidence type="ECO:0000256" key="2">
    <source>
        <dbReference type="ARBA" id="ARBA00023043"/>
    </source>
</evidence>
<accession>A0A1Y2BD32</accession>
<reference evidence="4 5" key="1">
    <citation type="submission" date="2016-07" db="EMBL/GenBank/DDBJ databases">
        <title>Pervasive Adenine N6-methylation of Active Genes in Fungi.</title>
        <authorList>
            <consortium name="DOE Joint Genome Institute"/>
            <person name="Mondo S.J."/>
            <person name="Dannebaum R.O."/>
            <person name="Kuo R.C."/>
            <person name="Labutti K."/>
            <person name="Haridas S."/>
            <person name="Kuo A."/>
            <person name="Salamov A."/>
            <person name="Ahrendt S.R."/>
            <person name="Lipzen A."/>
            <person name="Sullivan W."/>
            <person name="Andreopoulos W.B."/>
            <person name="Clum A."/>
            <person name="Lindquist E."/>
            <person name="Daum C."/>
            <person name="Ramamoorthy G.K."/>
            <person name="Gryganskyi A."/>
            <person name="Culley D."/>
            <person name="Magnuson J.K."/>
            <person name="James T.Y."/>
            <person name="O'Malley M.A."/>
            <person name="Stajich J.E."/>
            <person name="Spatafora J.W."/>
            <person name="Visel A."/>
            <person name="Grigoriev I.V."/>
        </authorList>
    </citation>
    <scope>NUCLEOTIDE SEQUENCE [LARGE SCALE GENOMIC DNA]</scope>
    <source>
        <strain evidence="4 5">JEL800</strain>
    </source>
</reference>
<dbReference type="InterPro" id="IPR036770">
    <property type="entry name" value="Ankyrin_rpt-contain_sf"/>
</dbReference>
<evidence type="ECO:0000256" key="3">
    <source>
        <dbReference type="SAM" id="MobiDB-lite"/>
    </source>
</evidence>
<dbReference type="PANTHER" id="PTHR24198">
    <property type="entry name" value="ANKYRIN REPEAT AND PROTEIN KINASE DOMAIN-CONTAINING PROTEIN"/>
    <property type="match status" value="1"/>
</dbReference>
<evidence type="ECO:0000256" key="1">
    <source>
        <dbReference type="ARBA" id="ARBA00022737"/>
    </source>
</evidence>
<dbReference type="AlphaFoldDB" id="A0A1Y2BD32"/>
<keyword evidence="2" id="KW-0040">ANK repeat</keyword>
<dbReference type="Proteomes" id="UP000193642">
    <property type="component" value="Unassembled WGS sequence"/>
</dbReference>
<sequence length="695" mass="76516">MLSVFKSSFHPVRSDPRLDHTVRHLHIGTEPLASFPSIGIYENPALSEPTSALLQAVTNYKLDVVKLLVASANIDVNAGNPAAEAAKFGFLDIFKVLVEQGKCDLSNDDSLAFRIAAQNGNIAILEYILELDGFGGSDPAALNNQALCYVCQTNQLDVARILVGTGKCDPAARDNENIVICAGRGYLEMVQWLLTLPNVDVTNNDNEAVQYAASSGQVDVVRFLLTVPGVDINANDNFALRSVVENRDKEMLNVLLENGDFDFSMVDAELLAAVQELDIADDDDAADDLLGAYGYGEDDEANEEEIVDEEVLVKEEDKDLADTQESRELPHVHEIVEEKIVAEEELVVEKIITSEVQEGVVRNTTIEDIQEPVVVEERVIDEDVPFESDAARVSQPVDSEVAEVEELVVVDEEQDDANDEAVLHSSNKDISDLEEVDAYAEVVIDDDAADGENQNEELVEKNVSHVEDQDDMGESVGQDDKLVTDSFYQEGRNEEEIGAEVDLDPTAAENEDQQLVDNGLDDGKLEEVEKEEEEEAVEVSHQELSERVTGYLETEVLVDNEHGDSTDAPETTPFERQVDDATPKNETDGIDVETHEVVPEGDREVDFDASNDGVEVELMADESYADQEAFDNDGTNVGFGKETVTFDDVDGDEDTEELVNHDNSVYFNKYAQIDETEDLVLSVTRDEVPKEAPCK</sequence>
<feature type="compositionally biased region" description="Acidic residues" evidence="3">
    <location>
        <begin position="496"/>
        <end position="514"/>
    </location>
</feature>
<dbReference type="EMBL" id="MCGO01000070">
    <property type="protein sequence ID" value="ORY32731.1"/>
    <property type="molecule type" value="Genomic_DNA"/>
</dbReference>
<dbReference type="PANTHER" id="PTHR24198:SF165">
    <property type="entry name" value="ANKYRIN REPEAT-CONTAINING PROTEIN-RELATED"/>
    <property type="match status" value="1"/>
</dbReference>